<evidence type="ECO:0000313" key="9">
    <source>
        <dbReference type="EMBL" id="ROS01816.1"/>
    </source>
</evidence>
<dbReference type="GO" id="GO:0022857">
    <property type="term" value="F:transmembrane transporter activity"/>
    <property type="evidence" value="ECO:0007669"/>
    <property type="project" value="InterPro"/>
</dbReference>
<evidence type="ECO:0000313" key="10">
    <source>
        <dbReference type="Proteomes" id="UP000275394"/>
    </source>
</evidence>
<dbReference type="FunFam" id="2.40.420.20:FF:000001">
    <property type="entry name" value="Efflux RND transporter periplasmic adaptor subunit"/>
    <property type="match status" value="1"/>
</dbReference>
<feature type="domain" description="Multidrug resistance protein MdtA-like C-terminal permuted SH3" evidence="8">
    <location>
        <begin position="297"/>
        <end position="358"/>
    </location>
</feature>
<dbReference type="GO" id="GO:0005886">
    <property type="term" value="C:plasma membrane"/>
    <property type="evidence" value="ECO:0007669"/>
    <property type="project" value="UniProtKB-SubCell"/>
</dbReference>
<dbReference type="Pfam" id="PF25944">
    <property type="entry name" value="Beta-barrel_RND"/>
    <property type="match status" value="1"/>
</dbReference>
<name>A0A3N2DPT5_9GAMM</name>
<evidence type="ECO:0000256" key="2">
    <source>
        <dbReference type="ARBA" id="ARBA00009477"/>
    </source>
</evidence>
<evidence type="ECO:0000259" key="8">
    <source>
        <dbReference type="Pfam" id="PF25967"/>
    </source>
</evidence>
<dbReference type="Gene3D" id="2.40.420.20">
    <property type="match status" value="1"/>
</dbReference>
<dbReference type="NCBIfam" id="TIGR01730">
    <property type="entry name" value="RND_mfp"/>
    <property type="match status" value="1"/>
</dbReference>
<dbReference type="Gene3D" id="2.40.50.100">
    <property type="match status" value="1"/>
</dbReference>
<feature type="chain" id="PRO_5018044572" evidence="4">
    <location>
        <begin position="20"/>
        <end position="396"/>
    </location>
</feature>
<sequence length="396" mass="43617">MNLLKITGISLGLALLLSACDGKSPAPQTPPTAVVANRVQLEVIQPSQEFVGRTEASEDVSINSRVEGLLLSRNFTEGSDVKQGDILFKIDPKKYQQHVAQQSSLLKQREAAYSLAERNYRRGEQLVKSGAISRVDYDKLFTRRLEAKNQLEETQSTLEEAQLNLSYTEITAPISGRIGKALVSEGDLVTPERKLATLVQLDPIRVTFQISEAKLNETQQLTETQLASTPDFTKLDVRLRFSNEKYYDQTGHIDFFDNRVDAATGTLSLRASFANPNNTLLPGQFVKVQIATAVDKQAVLVPQQAVQEDQEGRFVMVVGADGTIEKRLLKLGHRYGVKWEVKSGLKAGESVVVEGLQRIRPGAKVKASYQDILPFEHKDKGGDGAKKPAQSEGAPL</sequence>
<evidence type="ECO:0000259" key="6">
    <source>
        <dbReference type="Pfam" id="PF25917"/>
    </source>
</evidence>
<feature type="domain" description="Multidrug resistance protein MdtA-like beta-barrel" evidence="7">
    <location>
        <begin position="203"/>
        <end position="292"/>
    </location>
</feature>
<dbReference type="Proteomes" id="UP000275394">
    <property type="component" value="Unassembled WGS sequence"/>
</dbReference>
<feature type="region of interest" description="Disordered" evidence="3">
    <location>
        <begin position="375"/>
        <end position="396"/>
    </location>
</feature>
<accession>A0A3N2DPT5</accession>
<dbReference type="PROSITE" id="PS51257">
    <property type="entry name" value="PROKAR_LIPOPROTEIN"/>
    <property type="match status" value="1"/>
</dbReference>
<feature type="compositionally biased region" description="Basic and acidic residues" evidence="3">
    <location>
        <begin position="375"/>
        <end position="386"/>
    </location>
</feature>
<evidence type="ECO:0000256" key="4">
    <source>
        <dbReference type="SAM" id="SignalP"/>
    </source>
</evidence>
<dbReference type="EMBL" id="RKHR01000004">
    <property type="protein sequence ID" value="ROS01816.1"/>
    <property type="molecule type" value="Genomic_DNA"/>
</dbReference>
<comment type="subcellular location">
    <subcellularLocation>
        <location evidence="1">Cell inner membrane</location>
        <topology evidence="1">Lipid-anchor</topology>
    </subcellularLocation>
</comment>
<dbReference type="Pfam" id="PF25967">
    <property type="entry name" value="RND-MFP_C"/>
    <property type="match status" value="1"/>
</dbReference>
<protein>
    <submittedName>
        <fullName evidence="9">Membrane fusion protein (Multidrug efflux system)</fullName>
    </submittedName>
</protein>
<dbReference type="InterPro" id="IPR006143">
    <property type="entry name" value="RND_pump_MFP"/>
</dbReference>
<proteinExistence type="inferred from homology"/>
<comment type="similarity">
    <text evidence="2">Belongs to the membrane fusion protein (MFP) (TC 8.A.1) family.</text>
</comment>
<dbReference type="Pfam" id="PF25876">
    <property type="entry name" value="HH_MFP_RND"/>
    <property type="match status" value="1"/>
</dbReference>
<dbReference type="Gene3D" id="2.40.30.170">
    <property type="match status" value="1"/>
</dbReference>
<feature type="signal peptide" evidence="4">
    <location>
        <begin position="1"/>
        <end position="19"/>
    </location>
</feature>
<dbReference type="InterPro" id="IPR058624">
    <property type="entry name" value="MdtA-like_HH"/>
</dbReference>
<feature type="domain" description="Multidrug resistance protein MdtA-like barrel-sandwich hybrid" evidence="6">
    <location>
        <begin position="59"/>
        <end position="198"/>
    </location>
</feature>
<gene>
    <name evidence="9" type="ORF">EDC56_2264</name>
</gene>
<dbReference type="PANTHER" id="PTHR30158">
    <property type="entry name" value="ACRA/E-RELATED COMPONENT OF DRUG EFFLUX TRANSPORTER"/>
    <property type="match status" value="1"/>
</dbReference>
<dbReference type="InterPro" id="IPR058625">
    <property type="entry name" value="MdtA-like_BSH"/>
</dbReference>
<keyword evidence="4" id="KW-0732">Signal</keyword>
<keyword evidence="10" id="KW-1185">Reference proteome</keyword>
<dbReference type="InterPro" id="IPR058626">
    <property type="entry name" value="MdtA-like_b-barrel"/>
</dbReference>
<dbReference type="Gene3D" id="1.10.287.470">
    <property type="entry name" value="Helix hairpin bin"/>
    <property type="match status" value="1"/>
</dbReference>
<reference evidence="9 10" key="1">
    <citation type="submission" date="2018-11" db="EMBL/GenBank/DDBJ databases">
        <title>Genomic Encyclopedia of Type Strains, Phase IV (KMG-IV): sequencing the most valuable type-strain genomes for metagenomic binning, comparative biology and taxonomic classification.</title>
        <authorList>
            <person name="Goeker M."/>
        </authorList>
    </citation>
    <scope>NUCLEOTIDE SEQUENCE [LARGE SCALE GENOMIC DNA]</scope>
    <source>
        <strain evidence="9 10">DSM 100316</strain>
    </source>
</reference>
<dbReference type="RefSeq" id="WP_123712573.1">
    <property type="nucleotide sequence ID" value="NZ_RKHR01000004.1"/>
</dbReference>
<evidence type="ECO:0000256" key="3">
    <source>
        <dbReference type="SAM" id="MobiDB-lite"/>
    </source>
</evidence>
<evidence type="ECO:0000256" key="1">
    <source>
        <dbReference type="ARBA" id="ARBA00004519"/>
    </source>
</evidence>
<dbReference type="SUPFAM" id="SSF111369">
    <property type="entry name" value="HlyD-like secretion proteins"/>
    <property type="match status" value="1"/>
</dbReference>
<dbReference type="Pfam" id="PF25917">
    <property type="entry name" value="BSH_RND"/>
    <property type="match status" value="1"/>
</dbReference>
<dbReference type="OrthoDB" id="9800613at2"/>
<evidence type="ECO:0000259" key="5">
    <source>
        <dbReference type="Pfam" id="PF25876"/>
    </source>
</evidence>
<comment type="caution">
    <text evidence="9">The sequence shown here is derived from an EMBL/GenBank/DDBJ whole genome shotgun (WGS) entry which is preliminary data.</text>
</comment>
<feature type="domain" description="Multidrug resistance protein MdtA-like alpha-helical hairpin" evidence="5">
    <location>
        <begin position="104"/>
        <end position="168"/>
    </location>
</feature>
<dbReference type="InterPro" id="IPR058627">
    <property type="entry name" value="MdtA-like_C"/>
</dbReference>
<evidence type="ECO:0000259" key="7">
    <source>
        <dbReference type="Pfam" id="PF25944"/>
    </source>
</evidence>
<dbReference type="GO" id="GO:0046677">
    <property type="term" value="P:response to antibiotic"/>
    <property type="evidence" value="ECO:0007669"/>
    <property type="project" value="TreeGrafter"/>
</dbReference>
<dbReference type="AlphaFoldDB" id="A0A3N2DPT5"/>
<organism evidence="9 10">
    <name type="scientific">Sinobacterium caligoides</name>
    <dbReference type="NCBI Taxonomy" id="933926"/>
    <lineage>
        <taxon>Bacteria</taxon>
        <taxon>Pseudomonadati</taxon>
        <taxon>Pseudomonadota</taxon>
        <taxon>Gammaproteobacteria</taxon>
        <taxon>Cellvibrionales</taxon>
        <taxon>Spongiibacteraceae</taxon>
        <taxon>Sinobacterium</taxon>
    </lineage>
</organism>